<dbReference type="NCBIfam" id="NF007443">
    <property type="entry name" value="PRK09993.1"/>
    <property type="match status" value="1"/>
</dbReference>
<dbReference type="HOGENOM" id="CLU_109262_0_0_6"/>
<dbReference type="RefSeq" id="WP_002444550.1">
    <property type="nucleotide sequence ID" value="NC_017910.1"/>
</dbReference>
<dbReference type="eggNOG" id="ENOG50305HJ">
    <property type="taxonomic scope" value="Bacteria"/>
</dbReference>
<evidence type="ECO:0000256" key="7">
    <source>
        <dbReference type="SAM" id="SignalP"/>
    </source>
</evidence>
<organism evidence="8 9">
    <name type="scientific">Shimwellia blattae (strain ATCC 29907 / DSM 4481 / JCM 1650 / NBRC 105725 / CDC 9005-74)</name>
    <name type="common">Escherichia blattae</name>
    <dbReference type="NCBI Taxonomy" id="630626"/>
    <lineage>
        <taxon>Bacteria</taxon>
        <taxon>Pseudomonadati</taxon>
        <taxon>Pseudomonadota</taxon>
        <taxon>Gammaproteobacteria</taxon>
        <taxon>Enterobacterales</taxon>
        <taxon>Enterobacteriaceae</taxon>
        <taxon>Shimwellia</taxon>
    </lineage>
</organism>
<evidence type="ECO:0000256" key="5">
    <source>
        <dbReference type="PIRSR" id="PIRSR009103-1"/>
    </source>
</evidence>
<feature type="disulfide bond" evidence="6">
    <location>
        <begin position="76"/>
        <end position="81"/>
    </location>
</feature>
<comment type="subcellular location">
    <subcellularLocation>
        <location evidence="1">Periplasm</location>
    </subcellularLocation>
</comment>
<evidence type="ECO:0000313" key="8">
    <source>
        <dbReference type="EMBL" id="AFJ48205.1"/>
    </source>
</evidence>
<dbReference type="EMBL" id="CP001560">
    <property type="protein sequence ID" value="AFJ48205.1"/>
    <property type="molecule type" value="Genomic_DNA"/>
</dbReference>
<evidence type="ECO:0000256" key="2">
    <source>
        <dbReference type="ARBA" id="ARBA00009724"/>
    </source>
</evidence>
<dbReference type="PIRSF" id="PIRSF009103">
    <property type="entry name" value="Ivy"/>
    <property type="match status" value="1"/>
</dbReference>
<accession>K6W1E4</accession>
<comment type="similarity">
    <text evidence="2">Belongs to the ivy family.</text>
</comment>
<dbReference type="AlphaFoldDB" id="I2BCF1"/>
<dbReference type="Proteomes" id="UP000001955">
    <property type="component" value="Chromosome"/>
</dbReference>
<evidence type="ECO:0000256" key="3">
    <source>
        <dbReference type="ARBA" id="ARBA00022729"/>
    </source>
</evidence>
<dbReference type="SUPFAM" id="SSF89872">
    <property type="entry name" value="Inhibitor of vertebrate lysozyme, Ivy"/>
    <property type="match status" value="1"/>
</dbReference>
<feature type="chain" id="PRO_5003655385" evidence="7">
    <location>
        <begin position="20"/>
        <end position="148"/>
    </location>
</feature>
<keyword evidence="4" id="KW-0574">Periplasm</keyword>
<accession>I2BCF1</accession>
<feature type="site" description="Important for lysozyme inhibition" evidence="5">
    <location>
        <position position="79"/>
    </location>
</feature>
<keyword evidence="3 7" id="KW-0732">Signal</keyword>
<gene>
    <name evidence="8" type="primary">ivy</name>
    <name evidence="8" type="ordered locus">EBL_c31360</name>
</gene>
<dbReference type="STRING" id="630626.EBL_c31360"/>
<keyword evidence="6" id="KW-1015">Disulfide bond</keyword>
<dbReference type="GO" id="GO:0042597">
    <property type="term" value="C:periplasmic space"/>
    <property type="evidence" value="ECO:0007669"/>
    <property type="project" value="UniProtKB-SubCell"/>
</dbReference>
<feature type="signal peptide" evidence="7">
    <location>
        <begin position="1"/>
        <end position="19"/>
    </location>
</feature>
<protein>
    <submittedName>
        <fullName evidence="8">Inhibitor of vertebrate C-lysozyme</fullName>
    </submittedName>
</protein>
<dbReference type="InterPro" id="IPR036501">
    <property type="entry name" value="Inhibitor_vert_lysozyme_sf"/>
</dbReference>
<proteinExistence type="inferred from homology"/>
<reference evidence="8 9" key="1">
    <citation type="journal article" date="2012" name="J. Bacteriol.">
        <title>Complete genome sequence of the B12-producing Shimwellia blattae strain DSM 4481, isolated from a cockroach.</title>
        <authorList>
            <person name="Brzuszkiewicz E."/>
            <person name="Waschkowitz T."/>
            <person name="Wiezer A."/>
            <person name="Daniel R."/>
        </authorList>
    </citation>
    <scope>NUCLEOTIDE SEQUENCE [LARGE SCALE GENOMIC DNA]</scope>
    <source>
        <strain evidence="9">ATCC 29907 / DSM 4481 / JCM 1650 / NBRC 105725 / CDC 9005-74</strain>
    </source>
</reference>
<evidence type="ECO:0000256" key="1">
    <source>
        <dbReference type="ARBA" id="ARBA00004418"/>
    </source>
</evidence>
<dbReference type="InterPro" id="IPR014453">
    <property type="entry name" value="Inhibitor_vertebrate_lysozyme"/>
</dbReference>
<dbReference type="OrthoDB" id="9033596at2"/>
<dbReference type="Gene3D" id="3.40.1420.10">
    <property type="entry name" value="Inhibitor of vertebrate lysozyme"/>
    <property type="match status" value="1"/>
</dbReference>
<sequence length="148" mass="15666">MKKIIGAGVLMLATFGAWAQTDVTISSLATGSATKAGFAAMVKGHTLPGWVTRGATESPAHDVTLAGKHYQVFSACKPHDCASERIAVIYSADDKTMAGLFSKTDEKTSSEKLSWLNVPDDLSIDGKTVLFAALSGSLENHPEGFNYQ</sequence>
<name>I2BCF1_SHIBC</name>
<evidence type="ECO:0000256" key="4">
    <source>
        <dbReference type="ARBA" id="ARBA00022764"/>
    </source>
</evidence>
<keyword evidence="9" id="KW-1185">Reference proteome</keyword>
<dbReference type="KEGG" id="ebt:EBL_c31360"/>
<evidence type="ECO:0000256" key="6">
    <source>
        <dbReference type="PIRSR" id="PIRSR009103-2"/>
    </source>
</evidence>
<dbReference type="PATRIC" id="fig|630626.3.peg.3055"/>
<dbReference type="Pfam" id="PF08816">
    <property type="entry name" value="Ivy"/>
    <property type="match status" value="1"/>
</dbReference>
<evidence type="ECO:0000313" key="9">
    <source>
        <dbReference type="Proteomes" id="UP000001955"/>
    </source>
</evidence>